<evidence type="ECO:0000256" key="3">
    <source>
        <dbReference type="ARBA" id="ARBA00022833"/>
    </source>
</evidence>
<dbReference type="Gramene" id="PNW83354">
    <property type="protein sequence ID" value="PNW83354"/>
    <property type="gene ID" value="CHLRE_05g246650v5"/>
</dbReference>
<dbReference type="RefSeq" id="XP_001700757.2">
    <property type="nucleotide sequence ID" value="XM_001700705.2"/>
</dbReference>
<gene>
    <name evidence="5" type="ORF">CHLRE_05g246650v5</name>
</gene>
<dbReference type="GeneID" id="5726306"/>
<evidence type="ECO:0000313" key="6">
    <source>
        <dbReference type="Proteomes" id="UP000006906"/>
    </source>
</evidence>
<name>A0A2K3DS35_CHLRE</name>
<dbReference type="EMBL" id="CM008966">
    <property type="protein sequence ID" value="PNW83354.1"/>
    <property type="molecule type" value="Genomic_DNA"/>
</dbReference>
<dbReference type="InterPro" id="IPR057809">
    <property type="entry name" value="ZCCHC24_C"/>
</dbReference>
<keyword evidence="6" id="KW-1185">Reference proteome</keyword>
<accession>A0A2K3DS35</accession>
<evidence type="ECO:0000256" key="1">
    <source>
        <dbReference type="ARBA" id="ARBA00022723"/>
    </source>
</evidence>
<sequence>MPRRSLTPALLRPSATRIIVVASGSKKGLTPYQGPNRMFGKFRCPKCRRGWQSGNSWANTGQMCKRCDILVYPQSQRPLQKMEDDNLIDKNKPHPEELCEMCQKLGYSCRLKHVWVPDMVDDSDSDDE</sequence>
<protein>
    <recommendedName>
        <fullName evidence="4">3CxxC-type domain-containing protein</fullName>
    </recommendedName>
</protein>
<reference evidence="5 6" key="1">
    <citation type="journal article" date="2007" name="Science">
        <title>The Chlamydomonas genome reveals the evolution of key animal and plant functions.</title>
        <authorList>
            <person name="Merchant S.S."/>
            <person name="Prochnik S.E."/>
            <person name="Vallon O."/>
            <person name="Harris E.H."/>
            <person name="Karpowicz S.J."/>
            <person name="Witman G.B."/>
            <person name="Terry A."/>
            <person name="Salamov A."/>
            <person name="Fritz-Laylin L.K."/>
            <person name="Marechal-Drouard L."/>
            <person name="Marshall W.F."/>
            <person name="Qu L.H."/>
            <person name="Nelson D.R."/>
            <person name="Sanderfoot A.A."/>
            <person name="Spalding M.H."/>
            <person name="Kapitonov V.V."/>
            <person name="Ren Q."/>
            <person name="Ferris P."/>
            <person name="Lindquist E."/>
            <person name="Shapiro H."/>
            <person name="Lucas S.M."/>
            <person name="Grimwood J."/>
            <person name="Schmutz J."/>
            <person name="Cardol P."/>
            <person name="Cerutti H."/>
            <person name="Chanfreau G."/>
            <person name="Chen C.L."/>
            <person name="Cognat V."/>
            <person name="Croft M.T."/>
            <person name="Dent R."/>
            <person name="Dutcher S."/>
            <person name="Fernandez E."/>
            <person name="Fukuzawa H."/>
            <person name="Gonzalez-Ballester D."/>
            <person name="Gonzalez-Halphen D."/>
            <person name="Hallmann A."/>
            <person name="Hanikenne M."/>
            <person name="Hippler M."/>
            <person name="Inwood W."/>
            <person name="Jabbari K."/>
            <person name="Kalanon M."/>
            <person name="Kuras R."/>
            <person name="Lefebvre P.A."/>
            <person name="Lemaire S.D."/>
            <person name="Lobanov A.V."/>
            <person name="Lohr M."/>
            <person name="Manuell A."/>
            <person name="Meier I."/>
            <person name="Mets L."/>
            <person name="Mittag M."/>
            <person name="Mittelmeier T."/>
            <person name="Moroney J.V."/>
            <person name="Moseley J."/>
            <person name="Napoli C."/>
            <person name="Nedelcu A.M."/>
            <person name="Niyogi K."/>
            <person name="Novoselov S.V."/>
            <person name="Paulsen I.T."/>
            <person name="Pazour G."/>
            <person name="Purton S."/>
            <person name="Ral J.P."/>
            <person name="Riano-Pachon D.M."/>
            <person name="Riekhof W."/>
            <person name="Rymarquis L."/>
            <person name="Schroda M."/>
            <person name="Stern D."/>
            <person name="Umen J."/>
            <person name="Willows R."/>
            <person name="Wilson N."/>
            <person name="Zimmer S.L."/>
            <person name="Allmer J."/>
            <person name="Balk J."/>
            <person name="Bisova K."/>
            <person name="Chen C.J."/>
            <person name="Elias M."/>
            <person name="Gendler K."/>
            <person name="Hauser C."/>
            <person name="Lamb M.R."/>
            <person name="Ledford H."/>
            <person name="Long J.C."/>
            <person name="Minagawa J."/>
            <person name="Page M.D."/>
            <person name="Pan J."/>
            <person name="Pootakham W."/>
            <person name="Roje S."/>
            <person name="Rose A."/>
            <person name="Stahlberg E."/>
            <person name="Terauchi A.M."/>
            <person name="Yang P."/>
            <person name="Ball S."/>
            <person name="Bowler C."/>
            <person name="Dieckmann C.L."/>
            <person name="Gladyshev V.N."/>
            <person name="Green P."/>
            <person name="Jorgensen R."/>
            <person name="Mayfield S."/>
            <person name="Mueller-Roeber B."/>
            <person name="Rajamani S."/>
            <person name="Sayre R.T."/>
            <person name="Brokstein P."/>
            <person name="Dubchak I."/>
            <person name="Goodstein D."/>
            <person name="Hornick L."/>
            <person name="Huang Y.W."/>
            <person name="Jhaveri J."/>
            <person name="Luo Y."/>
            <person name="Martinez D."/>
            <person name="Ngau W.C."/>
            <person name="Otillar B."/>
            <person name="Poliakov A."/>
            <person name="Porter A."/>
            <person name="Szajkowski L."/>
            <person name="Werner G."/>
            <person name="Zhou K."/>
            <person name="Grigoriev I.V."/>
            <person name="Rokhsar D.S."/>
            <person name="Grossman A.R."/>
        </authorList>
    </citation>
    <scope>NUCLEOTIDE SEQUENCE [LARGE SCALE GENOMIC DNA]</scope>
    <source>
        <strain evidence="6">CC-503</strain>
    </source>
</reference>
<dbReference type="Pfam" id="PF17180">
    <property type="entry name" value="Zn_ribbon_3CxxC_2"/>
    <property type="match status" value="1"/>
</dbReference>
<keyword evidence="3" id="KW-0862">Zinc</keyword>
<dbReference type="InterPro" id="IPR027377">
    <property type="entry name" value="ZAR1/RTP1-5-like_Znf-3CxxC"/>
</dbReference>
<dbReference type="InParanoid" id="A0A2K3DS35"/>
<dbReference type="OrthoDB" id="539874at2759"/>
<evidence type="ECO:0000313" key="5">
    <source>
        <dbReference type="EMBL" id="PNW83354.1"/>
    </source>
</evidence>
<dbReference type="KEGG" id="cre:CHLRE_05g246650v5"/>
<feature type="domain" description="3CxxC-type" evidence="4">
    <location>
        <begin position="37"/>
        <end position="105"/>
    </location>
</feature>
<dbReference type="Pfam" id="PF23490">
    <property type="entry name" value="ZCCHC24_C"/>
    <property type="match status" value="1"/>
</dbReference>
<dbReference type="Proteomes" id="UP000006906">
    <property type="component" value="Chromosome 5"/>
</dbReference>
<proteinExistence type="predicted"/>
<evidence type="ECO:0000259" key="4">
    <source>
        <dbReference type="SMART" id="SM01328"/>
    </source>
</evidence>
<keyword evidence="2" id="KW-0863">Zinc-finger</keyword>
<dbReference type="GO" id="GO:0008270">
    <property type="term" value="F:zinc ion binding"/>
    <property type="evidence" value="ECO:0007669"/>
    <property type="project" value="UniProtKB-KW"/>
</dbReference>
<keyword evidence="1" id="KW-0479">Metal-binding</keyword>
<dbReference type="AlphaFoldDB" id="A0A2K3DS35"/>
<dbReference type="InterPro" id="IPR033446">
    <property type="entry name" value="ZCCHC24_Znf-3CxxC"/>
</dbReference>
<dbReference type="SMART" id="SM01328">
    <property type="entry name" value="zf-3CxxC"/>
    <property type="match status" value="1"/>
</dbReference>
<organism evidence="5 6">
    <name type="scientific">Chlamydomonas reinhardtii</name>
    <name type="common">Chlamydomonas smithii</name>
    <dbReference type="NCBI Taxonomy" id="3055"/>
    <lineage>
        <taxon>Eukaryota</taxon>
        <taxon>Viridiplantae</taxon>
        <taxon>Chlorophyta</taxon>
        <taxon>core chlorophytes</taxon>
        <taxon>Chlorophyceae</taxon>
        <taxon>CS clade</taxon>
        <taxon>Chlamydomonadales</taxon>
        <taxon>Chlamydomonadaceae</taxon>
        <taxon>Chlamydomonas</taxon>
    </lineage>
</organism>
<dbReference type="ExpressionAtlas" id="A0A2K3DS35">
    <property type="expression patterns" value="baseline and differential"/>
</dbReference>
<evidence type="ECO:0000256" key="2">
    <source>
        <dbReference type="ARBA" id="ARBA00022771"/>
    </source>
</evidence>
<dbReference type="PaxDb" id="3055-EDP07011"/>